<dbReference type="SUPFAM" id="SSF54506">
    <property type="entry name" value="Diaminopimelate epimerase-like"/>
    <property type="match status" value="1"/>
</dbReference>
<dbReference type="Gene3D" id="3.10.310.10">
    <property type="entry name" value="Diaminopimelate Epimerase, Chain A, domain 1"/>
    <property type="match status" value="1"/>
</dbReference>
<evidence type="ECO:0000313" key="1">
    <source>
        <dbReference type="EMBL" id="CBJ89709.1"/>
    </source>
</evidence>
<dbReference type="HOGENOM" id="CLU_2721378_0_0_6"/>
<dbReference type="AlphaFoldDB" id="D3VC56"/>
<accession>D3VC56</accession>
<proteinExistence type="predicted"/>
<dbReference type="EMBL" id="FN667742">
    <property type="protein sequence ID" value="CBJ89709.1"/>
    <property type="molecule type" value="Genomic_DNA"/>
</dbReference>
<dbReference type="KEGG" id="xne:XNC1_1647"/>
<dbReference type="Proteomes" id="UP000008075">
    <property type="component" value="Chromosome"/>
</dbReference>
<evidence type="ECO:0000313" key="2">
    <source>
        <dbReference type="Proteomes" id="UP000008075"/>
    </source>
</evidence>
<gene>
    <name evidence="1" type="ordered locus">XNC1_1647</name>
</gene>
<reference evidence="1 2" key="1">
    <citation type="journal article" date="2011" name="PLoS ONE">
        <title>The entomopathogenic bacterial endosymbionts xenorhabdus and photorhabdus: convergent lifestyles from divergent genomes.</title>
        <authorList>
            <person name="Chaston J.M."/>
            <person name="Suen G."/>
            <person name="Tucker S.L."/>
            <person name="Andersen A.W."/>
            <person name="Bhasin A."/>
            <person name="Bode E."/>
            <person name="Bode H.B."/>
            <person name="Brachmann A.O."/>
            <person name="Cowles C.E."/>
            <person name="Cowles K.N."/>
            <person name="Darby C."/>
            <person name="de Leon L."/>
            <person name="Drace K."/>
            <person name="Du Z."/>
            <person name="Givaudan A."/>
            <person name="Herbert Tran E.E."/>
            <person name="Jewell K.A."/>
            <person name="Knack J.J."/>
            <person name="Krasomil-Osterfeld K.C."/>
            <person name="Kukor R."/>
            <person name="Lanois A."/>
            <person name="Latreille P."/>
            <person name="Leimgruber N.K."/>
            <person name="Lipke C.M."/>
            <person name="Liu R."/>
            <person name="Lu X."/>
            <person name="Martens E.C."/>
            <person name="Marri P.R."/>
            <person name="Medigue C."/>
            <person name="Menard M.L."/>
            <person name="Miller N.M."/>
            <person name="Morales-Soto N."/>
            <person name="Norton S."/>
            <person name="Ogier J.C."/>
            <person name="Orchard S.S."/>
            <person name="Park D."/>
            <person name="Park Y."/>
            <person name="Qurollo B.A."/>
            <person name="Sugar D.R."/>
            <person name="Richards G.R."/>
            <person name="Rouy Z."/>
            <person name="Slominski B."/>
            <person name="Slominski K."/>
            <person name="Snyder H."/>
            <person name="Tjaden B.C."/>
            <person name="van der Hoeven R."/>
            <person name="Welch R.D."/>
            <person name="Wheeler C."/>
            <person name="Xiang B."/>
            <person name="Barbazuk B."/>
            <person name="Gaudriault S."/>
            <person name="Goodner B."/>
            <person name="Slater S.C."/>
            <person name="Forst S."/>
            <person name="Goldman B.S."/>
            <person name="Goodrich-Blair H."/>
        </authorList>
    </citation>
    <scope>NUCLEOTIDE SEQUENCE [LARGE SCALE GENOMIC DNA]</scope>
    <source>
        <strain evidence="2">ATCC 19061 / DSM 3370 / CCUG 14189 / LMG 1036 / NCIMB 9965 / AN6</strain>
    </source>
</reference>
<organism evidence="1 2">
    <name type="scientific">Xenorhabdus nematophila (strain ATCC 19061 / DSM 3370 / CCUG 14189 / LMG 1036 / NCIMB 9965 / AN6)</name>
    <dbReference type="NCBI Taxonomy" id="406817"/>
    <lineage>
        <taxon>Bacteria</taxon>
        <taxon>Pseudomonadati</taxon>
        <taxon>Pseudomonadota</taxon>
        <taxon>Gammaproteobacteria</taxon>
        <taxon>Enterobacterales</taxon>
        <taxon>Morganellaceae</taxon>
        <taxon>Xenorhabdus</taxon>
    </lineage>
</organism>
<sequence length="72" mass="8078">MKIPSLVQAIVSWHLSGGKRLNKTELRARQLSQRGGELLCKINGDRVFLTGKAKLFSYGQILLDNAYDMISK</sequence>
<protein>
    <submittedName>
        <fullName evidence="1">Uncharacterized protein</fullName>
    </submittedName>
</protein>
<keyword evidence="2" id="KW-1185">Reference proteome</keyword>
<dbReference type="STRING" id="406817.XNC1_1647"/>
<name>D3VC56_XENNA</name>
<dbReference type="eggNOG" id="COG0384">
    <property type="taxonomic scope" value="Bacteria"/>
</dbReference>